<dbReference type="CTD" id="54940"/>
<comment type="domain">
    <text evidence="5">The OCIA domain is necessary and sufficient for endosomal localization.</text>
</comment>
<feature type="compositionally biased region" description="Polar residues" evidence="6">
    <location>
        <begin position="158"/>
        <end position="168"/>
    </location>
</feature>
<feature type="domain" description="OCIA" evidence="7">
    <location>
        <begin position="27"/>
        <end position="112"/>
    </location>
</feature>
<feature type="region of interest" description="Disordered" evidence="6">
    <location>
        <begin position="232"/>
        <end position="255"/>
    </location>
</feature>
<dbReference type="GeneID" id="105011820"/>
<evidence type="ECO:0000256" key="3">
    <source>
        <dbReference type="ARBA" id="ARBA00037952"/>
    </source>
</evidence>
<organism evidence="8 9">
    <name type="scientific">Esox lucius</name>
    <name type="common">Northern pike</name>
    <dbReference type="NCBI Taxonomy" id="8010"/>
    <lineage>
        <taxon>Eukaryota</taxon>
        <taxon>Metazoa</taxon>
        <taxon>Chordata</taxon>
        <taxon>Craniata</taxon>
        <taxon>Vertebrata</taxon>
        <taxon>Euteleostomi</taxon>
        <taxon>Actinopterygii</taxon>
        <taxon>Neopterygii</taxon>
        <taxon>Teleostei</taxon>
        <taxon>Protacanthopterygii</taxon>
        <taxon>Esociformes</taxon>
        <taxon>Esocidae</taxon>
        <taxon>Esox</taxon>
    </lineage>
</organism>
<dbReference type="InterPro" id="IPR009764">
    <property type="entry name" value="OCIA_dom"/>
</dbReference>
<name>A0A3P8XJQ7_ESOLU</name>
<dbReference type="OMA" id="RTCCHIN"/>
<dbReference type="GO" id="GO:0005768">
    <property type="term" value="C:endosome"/>
    <property type="evidence" value="ECO:0007669"/>
    <property type="project" value="UniProtKB-SubCell"/>
</dbReference>
<dbReference type="PANTHER" id="PTHR13336">
    <property type="entry name" value="OVARIAN CARCINOMA IMMUNOREACTIVE ANTIGEN"/>
    <property type="match status" value="1"/>
</dbReference>
<sequence length="255" mass="28268">MSQTSMGLMDSQQEQQQQVAQGSVGVSYIPTEEERRVFQECATESFWYRSLPLTAVAMSVAQALVMKGVLAPSPRFGSLPKVAICGLFGYFGGQISYTKICEEKFKMLENSPLGDAIRQRRRPISSQFDTQNQLQSADPNQALFEQASHSVTEPHFQADSSSCPSDNSYGDPFISSLSEPAPTGAADGINTPVSYLDDDTPKKRPILYEDLRSRNRQNYEVTLTQKADILLKPPAEAPVPQKDVKKNQYGDAWDE</sequence>
<dbReference type="Pfam" id="PF07051">
    <property type="entry name" value="OCIA"/>
    <property type="match status" value="1"/>
</dbReference>
<gene>
    <name evidence="8" type="primary">OCIAD1</name>
</gene>
<dbReference type="GeneTree" id="ENSGT00530000063690"/>
<dbReference type="Bgee" id="ENSELUG00000005080">
    <property type="expression patterns" value="Expressed in heart and 14 other cell types or tissues"/>
</dbReference>
<evidence type="ECO:0000256" key="1">
    <source>
        <dbReference type="ARBA" id="ARBA00004177"/>
    </source>
</evidence>
<keyword evidence="2 5" id="KW-0967">Endosome</keyword>
<dbReference type="Ensembl" id="ENSELUT00000013291.3">
    <property type="protein sequence ID" value="ENSELUP00000003879.1"/>
    <property type="gene ID" value="ENSELUG00000005080.3"/>
</dbReference>
<comment type="subcellular location">
    <subcellularLocation>
        <location evidence="1 5">Endosome</location>
    </subcellularLocation>
</comment>
<evidence type="ECO:0000256" key="6">
    <source>
        <dbReference type="SAM" id="MobiDB-lite"/>
    </source>
</evidence>
<evidence type="ECO:0000313" key="8">
    <source>
        <dbReference type="Ensembl" id="ENSELUP00000003879.1"/>
    </source>
</evidence>
<dbReference type="AlphaFoldDB" id="A0A3P8XJQ7"/>
<dbReference type="STRING" id="8010.ENSELUP00000003879"/>
<dbReference type="RefSeq" id="XP_010870490.1">
    <property type="nucleotide sequence ID" value="XM_010872188.4"/>
</dbReference>
<comment type="function">
    <text evidence="5">Maintains stem cell potency. Increases STAT3 phosphorylation and controls ERK phosphorylation. May act as a scaffold, increasing STAT3 recruitment onto endosomes.</text>
</comment>
<comment type="similarity">
    <text evidence="3 5">Belongs to the OCIAD1 family.</text>
</comment>
<proteinExistence type="inferred from homology"/>
<comment type="subunit">
    <text evidence="5">Interacts with STAT3.</text>
</comment>
<dbReference type="InterPro" id="IPR040187">
    <property type="entry name" value="OCAD1/2"/>
</dbReference>
<dbReference type="GO" id="GO:2000736">
    <property type="term" value="P:regulation of stem cell differentiation"/>
    <property type="evidence" value="ECO:0007669"/>
    <property type="project" value="UniProtKB-UniRule"/>
</dbReference>
<reference evidence="8" key="2">
    <citation type="submission" date="2020-02" db="EMBL/GenBank/DDBJ databases">
        <title>Esox lucius (northern pike) genome, fEsoLuc1, primary haplotype.</title>
        <authorList>
            <person name="Myers G."/>
            <person name="Karagic N."/>
            <person name="Meyer A."/>
            <person name="Pippel M."/>
            <person name="Reichard M."/>
            <person name="Winkler S."/>
            <person name="Tracey A."/>
            <person name="Sims Y."/>
            <person name="Howe K."/>
            <person name="Rhie A."/>
            <person name="Formenti G."/>
            <person name="Durbin R."/>
            <person name="Fedrigo O."/>
            <person name="Jarvis E.D."/>
        </authorList>
    </citation>
    <scope>NUCLEOTIDE SEQUENCE [LARGE SCALE GENOMIC DNA]</scope>
</reference>
<dbReference type="PANTHER" id="PTHR13336:SF4">
    <property type="entry name" value="OCIA DOMAIN-CONTAINING PROTEIN 1"/>
    <property type="match status" value="1"/>
</dbReference>
<reference evidence="8" key="4">
    <citation type="submission" date="2025-09" db="UniProtKB">
        <authorList>
            <consortium name="Ensembl"/>
        </authorList>
    </citation>
    <scope>IDENTIFICATION</scope>
</reference>
<keyword evidence="9" id="KW-1185">Reference proteome</keyword>
<evidence type="ECO:0000256" key="5">
    <source>
        <dbReference type="RuleBase" id="RU369066"/>
    </source>
</evidence>
<evidence type="ECO:0000256" key="4">
    <source>
        <dbReference type="ARBA" id="ARBA00040877"/>
    </source>
</evidence>
<evidence type="ECO:0000259" key="7">
    <source>
        <dbReference type="Pfam" id="PF07051"/>
    </source>
</evidence>
<dbReference type="InParanoid" id="A0A3P8XJQ7"/>
<dbReference type="KEGG" id="els:105011820"/>
<feature type="region of interest" description="Disordered" evidence="6">
    <location>
        <begin position="154"/>
        <end position="201"/>
    </location>
</feature>
<accession>A0A3P8XJQ7</accession>
<evidence type="ECO:0000313" key="9">
    <source>
        <dbReference type="Proteomes" id="UP000265140"/>
    </source>
</evidence>
<reference evidence="8" key="3">
    <citation type="submission" date="2025-08" db="UniProtKB">
        <authorList>
            <consortium name="Ensembl"/>
        </authorList>
    </citation>
    <scope>IDENTIFICATION</scope>
</reference>
<dbReference type="OrthoDB" id="6513616at2759"/>
<dbReference type="Proteomes" id="UP000265140">
    <property type="component" value="Chromosome 8"/>
</dbReference>
<evidence type="ECO:0000256" key="2">
    <source>
        <dbReference type="ARBA" id="ARBA00022753"/>
    </source>
</evidence>
<reference evidence="9" key="1">
    <citation type="journal article" date="2014" name="PLoS ONE">
        <title>The genome and linkage map of the northern pike (Esox lucius): conserved synteny revealed between the salmonid sister group and the Neoteleostei.</title>
        <authorList>
            <person name="Rondeau E.B."/>
            <person name="Minkley D.R."/>
            <person name="Leong J.S."/>
            <person name="Messmer A.M."/>
            <person name="Jantzen J.R."/>
            <person name="von Schalburg K.R."/>
            <person name="Lemon C."/>
            <person name="Bird N.H."/>
            <person name="Koop B.F."/>
        </authorList>
    </citation>
    <scope>NUCLEOTIDE SEQUENCE</scope>
</reference>
<protein>
    <recommendedName>
        <fullName evidence="4 5">OCIA domain-containing protein 1</fullName>
    </recommendedName>
</protein>